<evidence type="ECO:0000313" key="5">
    <source>
        <dbReference type="EMBL" id="KAJ0394251.1"/>
    </source>
</evidence>
<dbReference type="PROSITE" id="PS00636">
    <property type="entry name" value="DNAJ_1"/>
    <property type="match status" value="1"/>
</dbReference>
<dbReference type="SMART" id="SM00271">
    <property type="entry name" value="DnaJ"/>
    <property type="match status" value="1"/>
</dbReference>
<feature type="transmembrane region" description="Helical" evidence="3">
    <location>
        <begin position="38"/>
        <end position="57"/>
    </location>
</feature>
<protein>
    <recommendedName>
        <fullName evidence="4">J domain-containing protein</fullName>
    </recommendedName>
</protein>
<dbReference type="EMBL" id="JAKCXM010000424">
    <property type="protein sequence ID" value="KAJ0394251.1"/>
    <property type="molecule type" value="Genomic_DNA"/>
</dbReference>
<comment type="caution">
    <text evidence="5">The sequence shown here is derived from an EMBL/GenBank/DDBJ whole genome shotgun (WGS) entry which is preliminary data.</text>
</comment>
<feature type="region of interest" description="Disordered" evidence="2">
    <location>
        <begin position="282"/>
        <end position="305"/>
    </location>
</feature>
<dbReference type="Pfam" id="PF00226">
    <property type="entry name" value="DnaJ"/>
    <property type="match status" value="1"/>
</dbReference>
<dbReference type="GO" id="GO:0042026">
    <property type="term" value="P:protein refolding"/>
    <property type="evidence" value="ECO:0007669"/>
    <property type="project" value="TreeGrafter"/>
</dbReference>
<keyword evidence="3" id="KW-1133">Transmembrane helix</keyword>
<keyword evidence="1" id="KW-0143">Chaperone</keyword>
<dbReference type="GO" id="GO:0005737">
    <property type="term" value="C:cytoplasm"/>
    <property type="evidence" value="ECO:0007669"/>
    <property type="project" value="TreeGrafter"/>
</dbReference>
<feature type="transmembrane region" description="Helical" evidence="3">
    <location>
        <begin position="172"/>
        <end position="191"/>
    </location>
</feature>
<evidence type="ECO:0000256" key="3">
    <source>
        <dbReference type="SAM" id="Phobius"/>
    </source>
</evidence>
<gene>
    <name evidence="5" type="ORF">P43SY_004729</name>
</gene>
<dbReference type="PANTHER" id="PTHR43096">
    <property type="entry name" value="DNAJ HOMOLOG 1, MITOCHONDRIAL-RELATED"/>
    <property type="match status" value="1"/>
</dbReference>
<feature type="transmembrane region" description="Helical" evidence="3">
    <location>
        <begin position="328"/>
        <end position="347"/>
    </location>
</feature>
<evidence type="ECO:0000256" key="1">
    <source>
        <dbReference type="ARBA" id="ARBA00023186"/>
    </source>
</evidence>
<dbReference type="SUPFAM" id="SSF46565">
    <property type="entry name" value="Chaperone J-domain"/>
    <property type="match status" value="1"/>
</dbReference>
<dbReference type="PROSITE" id="PS50076">
    <property type="entry name" value="DNAJ_2"/>
    <property type="match status" value="1"/>
</dbReference>
<dbReference type="InterPro" id="IPR018253">
    <property type="entry name" value="DnaJ_domain_CS"/>
</dbReference>
<dbReference type="Proteomes" id="UP001209570">
    <property type="component" value="Unassembled WGS sequence"/>
</dbReference>
<keyword evidence="6" id="KW-1185">Reference proteome</keyword>
<feature type="transmembrane region" description="Helical" evidence="3">
    <location>
        <begin position="136"/>
        <end position="160"/>
    </location>
</feature>
<organism evidence="5 6">
    <name type="scientific">Pythium insidiosum</name>
    <name type="common">Pythiosis disease agent</name>
    <dbReference type="NCBI Taxonomy" id="114742"/>
    <lineage>
        <taxon>Eukaryota</taxon>
        <taxon>Sar</taxon>
        <taxon>Stramenopiles</taxon>
        <taxon>Oomycota</taxon>
        <taxon>Peronosporomycetes</taxon>
        <taxon>Pythiales</taxon>
        <taxon>Pythiaceae</taxon>
        <taxon>Pythium</taxon>
    </lineage>
</organism>
<reference evidence="5" key="1">
    <citation type="submission" date="2021-12" db="EMBL/GenBank/DDBJ databases">
        <title>Prjna785345.</title>
        <authorList>
            <person name="Rujirawat T."/>
            <person name="Krajaejun T."/>
        </authorList>
    </citation>
    <scope>NUCLEOTIDE SEQUENCE</scope>
    <source>
        <strain evidence="5">Pi057C3</strain>
    </source>
</reference>
<name>A0AAD5LAB0_PYTIN</name>
<dbReference type="InterPro" id="IPR036869">
    <property type="entry name" value="J_dom_sf"/>
</dbReference>
<dbReference type="PRINTS" id="PR00625">
    <property type="entry name" value="JDOMAIN"/>
</dbReference>
<keyword evidence="3" id="KW-0812">Transmembrane</keyword>
<evidence type="ECO:0000256" key="2">
    <source>
        <dbReference type="SAM" id="MobiDB-lite"/>
    </source>
</evidence>
<evidence type="ECO:0000259" key="4">
    <source>
        <dbReference type="PROSITE" id="PS50076"/>
    </source>
</evidence>
<dbReference type="PANTHER" id="PTHR43096:SF52">
    <property type="entry name" value="DNAJ HOMOLOG 1, MITOCHONDRIAL-RELATED"/>
    <property type="match status" value="1"/>
</dbReference>
<evidence type="ECO:0000313" key="6">
    <source>
        <dbReference type="Proteomes" id="UP001209570"/>
    </source>
</evidence>
<keyword evidence="3" id="KW-0472">Membrane</keyword>
<dbReference type="GO" id="GO:0051082">
    <property type="term" value="F:unfolded protein binding"/>
    <property type="evidence" value="ECO:0007669"/>
    <property type="project" value="TreeGrafter"/>
</dbReference>
<sequence length="348" mass="39147">MWGLSSDMFSGIMFQLFILSPAMSWILQPGRFTPRQGFIYAVSFLILLAALAMAVQFSEQASNFYHVVGVTRDTPLAEIKRAFRTRSMDLHPDKNPSPDAAEEFNRLRLAFDVLGDADKRVLYDLYGESAVSKERAVLMVETIIQALSFYGIWAVFTYVLTLSDRAREARAWSFAGIALLFIAELNLQFAGATLPPLFFPYMTIFEFTRLLRAVFPIFMNGTRAIGGYFYRDVVHENFLIAIELLKSNKAILLGMRELQGEVASSRRRVEASKVAKPDALPPAARKRVKHDKDATPTPSPATTEGPMWTEAEQALHQPAPAVQAPPRVAIPGFVYFFAVYFVVNYFFN</sequence>
<feature type="domain" description="J" evidence="4">
    <location>
        <begin position="63"/>
        <end position="127"/>
    </location>
</feature>
<feature type="transmembrane region" description="Helical" evidence="3">
    <location>
        <begin position="6"/>
        <end position="26"/>
    </location>
</feature>
<accession>A0AAD5LAB0</accession>
<dbReference type="Gene3D" id="1.10.287.110">
    <property type="entry name" value="DnaJ domain"/>
    <property type="match status" value="1"/>
</dbReference>
<dbReference type="CDD" id="cd06257">
    <property type="entry name" value="DnaJ"/>
    <property type="match status" value="1"/>
</dbReference>
<dbReference type="InterPro" id="IPR001623">
    <property type="entry name" value="DnaJ_domain"/>
</dbReference>
<proteinExistence type="predicted"/>
<dbReference type="AlphaFoldDB" id="A0AAD5LAB0"/>